<organism evidence="1 2">
    <name type="scientific">Macleaya cordata</name>
    <name type="common">Five-seeded plume-poppy</name>
    <name type="synonym">Bocconia cordata</name>
    <dbReference type="NCBI Taxonomy" id="56857"/>
    <lineage>
        <taxon>Eukaryota</taxon>
        <taxon>Viridiplantae</taxon>
        <taxon>Streptophyta</taxon>
        <taxon>Embryophyta</taxon>
        <taxon>Tracheophyta</taxon>
        <taxon>Spermatophyta</taxon>
        <taxon>Magnoliopsida</taxon>
        <taxon>Ranunculales</taxon>
        <taxon>Papaveraceae</taxon>
        <taxon>Papaveroideae</taxon>
        <taxon>Macleaya</taxon>
    </lineage>
</organism>
<comment type="caution">
    <text evidence="1">The sequence shown here is derived from an EMBL/GenBank/DDBJ whole genome shotgun (WGS) entry which is preliminary data.</text>
</comment>
<keyword evidence="2" id="KW-1185">Reference proteome</keyword>
<dbReference type="AlphaFoldDB" id="A0A200QRT1"/>
<name>A0A200QRT1_MACCD</name>
<reference evidence="1 2" key="1">
    <citation type="journal article" date="2017" name="Mol. Plant">
        <title>The Genome of Medicinal Plant Macleaya cordata Provides New Insights into Benzylisoquinoline Alkaloids Metabolism.</title>
        <authorList>
            <person name="Liu X."/>
            <person name="Liu Y."/>
            <person name="Huang P."/>
            <person name="Ma Y."/>
            <person name="Qing Z."/>
            <person name="Tang Q."/>
            <person name="Cao H."/>
            <person name="Cheng P."/>
            <person name="Zheng Y."/>
            <person name="Yuan Z."/>
            <person name="Zhou Y."/>
            <person name="Liu J."/>
            <person name="Tang Z."/>
            <person name="Zhuo Y."/>
            <person name="Zhang Y."/>
            <person name="Yu L."/>
            <person name="Huang J."/>
            <person name="Yang P."/>
            <person name="Peng Q."/>
            <person name="Zhang J."/>
            <person name="Jiang W."/>
            <person name="Zhang Z."/>
            <person name="Lin K."/>
            <person name="Ro D.K."/>
            <person name="Chen X."/>
            <person name="Xiong X."/>
            <person name="Shang Y."/>
            <person name="Huang S."/>
            <person name="Zeng J."/>
        </authorList>
    </citation>
    <scope>NUCLEOTIDE SEQUENCE [LARGE SCALE GENOMIC DNA]</scope>
    <source>
        <strain evidence="2">cv. BLH2017</strain>
        <tissue evidence="1">Root</tissue>
    </source>
</reference>
<dbReference type="Proteomes" id="UP000195402">
    <property type="component" value="Unassembled WGS sequence"/>
</dbReference>
<sequence length="88" mass="10183">MKLEEIQETQPEFTNSDNSMCCSSNLTDSFLGLSLEEADDSFPVELQRMLKTLKDSENVFTQRVYKCQQNFTNFDLEIVICSDNLDEQ</sequence>
<evidence type="ECO:0000313" key="1">
    <source>
        <dbReference type="EMBL" id="OVA13160.1"/>
    </source>
</evidence>
<protein>
    <submittedName>
        <fullName evidence="1">Uncharacterized protein</fullName>
    </submittedName>
</protein>
<dbReference type="EMBL" id="MVGT01001192">
    <property type="protein sequence ID" value="OVA13160.1"/>
    <property type="molecule type" value="Genomic_DNA"/>
</dbReference>
<accession>A0A200QRT1</accession>
<gene>
    <name evidence="1" type="ORF">BVC80_8917g22</name>
</gene>
<evidence type="ECO:0000313" key="2">
    <source>
        <dbReference type="Proteomes" id="UP000195402"/>
    </source>
</evidence>
<proteinExistence type="predicted"/>
<dbReference type="InParanoid" id="A0A200QRT1"/>